<keyword evidence="2" id="KW-0732">Signal</keyword>
<evidence type="ECO:0000256" key="2">
    <source>
        <dbReference type="SAM" id="SignalP"/>
    </source>
</evidence>
<proteinExistence type="predicted"/>
<name>G0NSL3_CAEBE</name>
<dbReference type="EMBL" id="GL379939">
    <property type="protein sequence ID" value="EGT36845.1"/>
    <property type="molecule type" value="Genomic_DNA"/>
</dbReference>
<dbReference type="OrthoDB" id="5905259at2759"/>
<feature type="signal peptide" evidence="2">
    <location>
        <begin position="1"/>
        <end position="22"/>
    </location>
</feature>
<reference evidence="4" key="1">
    <citation type="submission" date="2011-07" db="EMBL/GenBank/DDBJ databases">
        <authorList>
            <consortium name="Caenorhabditis brenneri Sequencing and Analysis Consortium"/>
            <person name="Wilson R.K."/>
        </authorList>
    </citation>
    <scope>NUCLEOTIDE SEQUENCE [LARGE SCALE GENOMIC DNA]</scope>
    <source>
        <strain evidence="4">PB2801</strain>
    </source>
</reference>
<gene>
    <name evidence="3" type="ORF">CAEBREN_23522</name>
</gene>
<dbReference type="Proteomes" id="UP000008068">
    <property type="component" value="Unassembled WGS sequence"/>
</dbReference>
<dbReference type="HOGENOM" id="CLU_080244_0_0_1"/>
<dbReference type="AlphaFoldDB" id="G0NSL3"/>
<feature type="region of interest" description="Disordered" evidence="1">
    <location>
        <begin position="137"/>
        <end position="164"/>
    </location>
</feature>
<protein>
    <submittedName>
        <fullName evidence="3">Uncharacterized protein</fullName>
    </submittedName>
</protein>
<evidence type="ECO:0000256" key="1">
    <source>
        <dbReference type="SAM" id="MobiDB-lite"/>
    </source>
</evidence>
<organism evidence="4">
    <name type="scientific">Caenorhabditis brenneri</name>
    <name type="common">Nematode worm</name>
    <dbReference type="NCBI Taxonomy" id="135651"/>
    <lineage>
        <taxon>Eukaryota</taxon>
        <taxon>Metazoa</taxon>
        <taxon>Ecdysozoa</taxon>
        <taxon>Nematoda</taxon>
        <taxon>Chromadorea</taxon>
        <taxon>Rhabditida</taxon>
        <taxon>Rhabditina</taxon>
        <taxon>Rhabditomorpha</taxon>
        <taxon>Rhabditoidea</taxon>
        <taxon>Rhabditidae</taxon>
        <taxon>Peloderinae</taxon>
        <taxon>Caenorhabditis</taxon>
    </lineage>
</organism>
<accession>G0NSL3</accession>
<feature type="chain" id="PRO_5003406350" evidence="2">
    <location>
        <begin position="23"/>
        <end position="214"/>
    </location>
</feature>
<evidence type="ECO:0000313" key="4">
    <source>
        <dbReference type="Proteomes" id="UP000008068"/>
    </source>
</evidence>
<keyword evidence="4" id="KW-1185">Reference proteome</keyword>
<evidence type="ECO:0000313" key="3">
    <source>
        <dbReference type="EMBL" id="EGT36845.1"/>
    </source>
</evidence>
<dbReference type="InParanoid" id="G0NSL3"/>
<sequence length="214" mass="23352">MTSLHFLSLLFFTILLSSGISAFGAHEGITNSPPTPKCGLPPAELDELVKKLNAERIEVAEKEHIANMHEIRYDPELEKLAASCYQPEDNVCSIGDTFSGHPTQTGFAFCSKTLIIHVPLPNGTRKEERVETRVYAYGPNTPMKPEDESIKGPPGSQCPNGKAESGLCKASWHVDPQPPVSDPMNLAPPTTEEPNHGARVSYLISSFFLLVLLV</sequence>